<evidence type="ECO:0000313" key="1">
    <source>
        <dbReference type="EMBL" id="CAA2966224.1"/>
    </source>
</evidence>
<dbReference type="AlphaFoldDB" id="A0A8S0QFB2"/>
<protein>
    <submittedName>
        <fullName evidence="1">Uncharacterized protein</fullName>
    </submittedName>
</protein>
<keyword evidence="2" id="KW-1185">Reference proteome</keyword>
<name>A0A8S0QFB2_OLEEU</name>
<dbReference type="Gramene" id="OE9A067287T1">
    <property type="protein sequence ID" value="OE9A067287C1"/>
    <property type="gene ID" value="OE9A067287"/>
</dbReference>
<organism evidence="1 2">
    <name type="scientific">Olea europaea subsp. europaea</name>
    <dbReference type="NCBI Taxonomy" id="158383"/>
    <lineage>
        <taxon>Eukaryota</taxon>
        <taxon>Viridiplantae</taxon>
        <taxon>Streptophyta</taxon>
        <taxon>Embryophyta</taxon>
        <taxon>Tracheophyta</taxon>
        <taxon>Spermatophyta</taxon>
        <taxon>Magnoliopsida</taxon>
        <taxon>eudicotyledons</taxon>
        <taxon>Gunneridae</taxon>
        <taxon>Pentapetalae</taxon>
        <taxon>asterids</taxon>
        <taxon>lamiids</taxon>
        <taxon>Lamiales</taxon>
        <taxon>Oleaceae</taxon>
        <taxon>Oleeae</taxon>
        <taxon>Olea</taxon>
    </lineage>
</organism>
<accession>A0A8S0QFB2</accession>
<reference evidence="1 2" key="1">
    <citation type="submission" date="2019-12" db="EMBL/GenBank/DDBJ databases">
        <authorList>
            <person name="Alioto T."/>
            <person name="Alioto T."/>
            <person name="Gomez Garrido J."/>
        </authorList>
    </citation>
    <scope>NUCLEOTIDE SEQUENCE [LARGE SCALE GENOMIC DNA]</scope>
</reference>
<evidence type="ECO:0000313" key="2">
    <source>
        <dbReference type="Proteomes" id="UP000594638"/>
    </source>
</evidence>
<gene>
    <name evidence="1" type="ORF">OLEA9_A067287</name>
</gene>
<proteinExistence type="predicted"/>
<dbReference type="EMBL" id="CACTIH010001856">
    <property type="protein sequence ID" value="CAA2966224.1"/>
    <property type="molecule type" value="Genomic_DNA"/>
</dbReference>
<sequence length="103" mass="11130">MLTFNLPEESGALNFQGIAKCFDLGLKLKSRFYRMAYKCPELGQSRFLRSDDGMLGFVKTKSANAASAQSSLNALCGGLPTALYFVAIGCDLGRTLSRHSLGN</sequence>
<comment type="caution">
    <text evidence="1">The sequence shown here is derived from an EMBL/GenBank/DDBJ whole genome shotgun (WGS) entry which is preliminary data.</text>
</comment>
<dbReference type="Proteomes" id="UP000594638">
    <property type="component" value="Unassembled WGS sequence"/>
</dbReference>